<proteinExistence type="predicted"/>
<dbReference type="Proteomes" id="UP000664203">
    <property type="component" value="Unassembled WGS sequence"/>
</dbReference>
<name>A0A8H3IY56_9LECA</name>
<evidence type="ECO:0000313" key="1">
    <source>
        <dbReference type="EMBL" id="CAF9937883.1"/>
    </source>
</evidence>
<accession>A0A8H3IY56</accession>
<evidence type="ECO:0000313" key="2">
    <source>
        <dbReference type="Proteomes" id="UP000664203"/>
    </source>
</evidence>
<comment type="caution">
    <text evidence="1">The sequence shown here is derived from an EMBL/GenBank/DDBJ whole genome shotgun (WGS) entry which is preliminary data.</text>
</comment>
<reference evidence="1" key="1">
    <citation type="submission" date="2021-03" db="EMBL/GenBank/DDBJ databases">
        <authorList>
            <person name="Tagirdzhanova G."/>
        </authorList>
    </citation>
    <scope>NUCLEOTIDE SEQUENCE</scope>
</reference>
<keyword evidence="2" id="KW-1185">Reference proteome</keyword>
<dbReference type="AlphaFoldDB" id="A0A8H3IY56"/>
<sequence length="224" mass="25569">MSQQILVATTSSSSSAAPTLRYKNRQGILSYAQGSIAEFQKLEAIIDKTQWNVYEFVFDFRMEFCQKNQGNKCTVRYLPGGYAKPSFENKPNGMTEIFFEVTGIPECIFSGDVEQAKDFPLAKSVDSFTHVKIVFDWSYFVPKPKTMHQCRQVLSHLTTRGVTQLPEFNEAIFLKQMRDVSEAESKAQEKLLGTQKGCRIRTTRWRKTIVIQVWPGANQDNADL</sequence>
<dbReference type="OrthoDB" id="10567066at2759"/>
<organism evidence="1 2">
    <name type="scientific">Alectoria fallacina</name>
    <dbReference type="NCBI Taxonomy" id="1903189"/>
    <lineage>
        <taxon>Eukaryota</taxon>
        <taxon>Fungi</taxon>
        <taxon>Dikarya</taxon>
        <taxon>Ascomycota</taxon>
        <taxon>Pezizomycotina</taxon>
        <taxon>Lecanoromycetes</taxon>
        <taxon>OSLEUM clade</taxon>
        <taxon>Lecanoromycetidae</taxon>
        <taxon>Lecanorales</taxon>
        <taxon>Lecanorineae</taxon>
        <taxon>Parmeliaceae</taxon>
        <taxon>Alectoria</taxon>
    </lineage>
</organism>
<gene>
    <name evidence="1" type="ORF">ALECFALPRED_007443</name>
</gene>
<dbReference type="EMBL" id="CAJPDR010000493">
    <property type="protein sequence ID" value="CAF9937883.1"/>
    <property type="molecule type" value="Genomic_DNA"/>
</dbReference>
<protein>
    <submittedName>
        <fullName evidence="1">Uncharacterized protein</fullName>
    </submittedName>
</protein>